<comment type="caution">
    <text evidence="7">The sequence shown here is derived from an EMBL/GenBank/DDBJ whole genome shotgun (WGS) entry which is preliminary data.</text>
</comment>
<comment type="subcellular location">
    <subcellularLocation>
        <location evidence="1">Membrane</location>
        <topology evidence="1">Multi-pass membrane protein</topology>
    </subcellularLocation>
</comment>
<reference evidence="7 8" key="2">
    <citation type="submission" date="2020-07" db="EMBL/GenBank/DDBJ databases">
        <title>Genome assembly of wild tea tree DASZ reveals pedigree and selection history of tea varieties.</title>
        <authorList>
            <person name="Zhang W."/>
        </authorList>
    </citation>
    <scope>NUCLEOTIDE SEQUENCE [LARGE SCALE GENOMIC DNA]</scope>
    <source>
        <strain evidence="8">cv. G240</strain>
        <tissue evidence="7">Leaf</tissue>
    </source>
</reference>
<evidence type="ECO:0000259" key="6">
    <source>
        <dbReference type="Pfam" id="PF00005"/>
    </source>
</evidence>
<accession>A0A7J7HQF3</accession>
<keyword evidence="2" id="KW-0813">Transport</keyword>
<keyword evidence="5" id="KW-0472">Membrane</keyword>
<evidence type="ECO:0000256" key="1">
    <source>
        <dbReference type="ARBA" id="ARBA00004141"/>
    </source>
</evidence>
<evidence type="ECO:0000256" key="4">
    <source>
        <dbReference type="ARBA" id="ARBA00022989"/>
    </source>
</evidence>
<dbReference type="SUPFAM" id="SSF53795">
    <property type="entry name" value="PEP carboxykinase-like"/>
    <property type="match status" value="1"/>
</dbReference>
<dbReference type="Pfam" id="PF00005">
    <property type="entry name" value="ABC_tran"/>
    <property type="match status" value="1"/>
</dbReference>
<dbReference type="PANTHER" id="PTHR48041">
    <property type="entry name" value="ABC TRANSPORTER G FAMILY MEMBER 28"/>
    <property type="match status" value="1"/>
</dbReference>
<protein>
    <recommendedName>
        <fullName evidence="6">ABC transporter domain-containing protein</fullName>
    </recommendedName>
</protein>
<evidence type="ECO:0000256" key="3">
    <source>
        <dbReference type="ARBA" id="ARBA00022692"/>
    </source>
</evidence>
<proteinExistence type="predicted"/>
<evidence type="ECO:0000313" key="7">
    <source>
        <dbReference type="EMBL" id="KAF5955100.1"/>
    </source>
</evidence>
<evidence type="ECO:0000256" key="5">
    <source>
        <dbReference type="ARBA" id="ARBA00023136"/>
    </source>
</evidence>
<dbReference type="GO" id="GO:0042626">
    <property type="term" value="F:ATPase-coupled transmembrane transporter activity"/>
    <property type="evidence" value="ECO:0007669"/>
    <property type="project" value="TreeGrafter"/>
</dbReference>
<organism evidence="7 8">
    <name type="scientific">Camellia sinensis</name>
    <name type="common">Tea plant</name>
    <name type="synonym">Thea sinensis</name>
    <dbReference type="NCBI Taxonomy" id="4442"/>
    <lineage>
        <taxon>Eukaryota</taxon>
        <taxon>Viridiplantae</taxon>
        <taxon>Streptophyta</taxon>
        <taxon>Embryophyta</taxon>
        <taxon>Tracheophyta</taxon>
        <taxon>Spermatophyta</taxon>
        <taxon>Magnoliopsida</taxon>
        <taxon>eudicotyledons</taxon>
        <taxon>Gunneridae</taxon>
        <taxon>Pentapetalae</taxon>
        <taxon>asterids</taxon>
        <taxon>Ericales</taxon>
        <taxon>Theaceae</taxon>
        <taxon>Camellia</taxon>
    </lineage>
</organism>
<evidence type="ECO:0000313" key="8">
    <source>
        <dbReference type="Proteomes" id="UP000593564"/>
    </source>
</evidence>
<name>A0A7J7HQF3_CAMSI</name>
<dbReference type="GO" id="GO:0016020">
    <property type="term" value="C:membrane"/>
    <property type="evidence" value="ECO:0007669"/>
    <property type="project" value="UniProtKB-SubCell"/>
</dbReference>
<dbReference type="Gene3D" id="3.40.50.300">
    <property type="entry name" value="P-loop containing nucleotide triphosphate hydrolases"/>
    <property type="match status" value="1"/>
</dbReference>
<feature type="domain" description="ABC transporter" evidence="6">
    <location>
        <begin position="72"/>
        <end position="170"/>
    </location>
</feature>
<keyword evidence="3" id="KW-0812">Transmembrane</keyword>
<keyword evidence="4" id="KW-1133">Transmembrane helix</keyword>
<gene>
    <name evidence="7" type="ORF">HYC85_007956</name>
</gene>
<dbReference type="GO" id="GO:0005524">
    <property type="term" value="F:ATP binding"/>
    <property type="evidence" value="ECO:0007669"/>
    <property type="project" value="InterPro"/>
</dbReference>
<dbReference type="InterPro" id="IPR050352">
    <property type="entry name" value="ABCG_transporters"/>
</dbReference>
<dbReference type="PANTHER" id="PTHR48041:SF66">
    <property type="entry name" value="ABC TRANSPORTER G FAMILY MEMBER 22-LIKE ISOFORM X1"/>
    <property type="match status" value="1"/>
</dbReference>
<reference evidence="8" key="1">
    <citation type="journal article" date="2020" name="Nat. Commun.">
        <title>Genome assembly of wild tea tree DASZ reveals pedigree and selection history of tea varieties.</title>
        <authorList>
            <person name="Zhang W."/>
            <person name="Zhang Y."/>
            <person name="Qiu H."/>
            <person name="Guo Y."/>
            <person name="Wan H."/>
            <person name="Zhang X."/>
            <person name="Scossa F."/>
            <person name="Alseekh S."/>
            <person name="Zhang Q."/>
            <person name="Wang P."/>
            <person name="Xu L."/>
            <person name="Schmidt M.H."/>
            <person name="Jia X."/>
            <person name="Li D."/>
            <person name="Zhu A."/>
            <person name="Guo F."/>
            <person name="Chen W."/>
            <person name="Ni D."/>
            <person name="Usadel B."/>
            <person name="Fernie A.R."/>
            <person name="Wen W."/>
        </authorList>
    </citation>
    <scope>NUCLEOTIDE SEQUENCE [LARGE SCALE GENOMIC DNA]</scope>
    <source>
        <strain evidence="8">cv. G240</strain>
    </source>
</reference>
<dbReference type="AlphaFoldDB" id="A0A7J7HQF3"/>
<dbReference type="EMBL" id="JACBKZ010000003">
    <property type="protein sequence ID" value="KAF5955100.1"/>
    <property type="molecule type" value="Genomic_DNA"/>
</dbReference>
<dbReference type="Proteomes" id="UP000593564">
    <property type="component" value="Unassembled WGS sequence"/>
</dbReference>
<keyword evidence="8" id="KW-1185">Reference proteome</keyword>
<dbReference type="InterPro" id="IPR003439">
    <property type="entry name" value="ABC_transporter-like_ATP-bd"/>
</dbReference>
<dbReference type="GO" id="GO:0016887">
    <property type="term" value="F:ATP hydrolysis activity"/>
    <property type="evidence" value="ECO:0007669"/>
    <property type="project" value="InterPro"/>
</dbReference>
<dbReference type="InterPro" id="IPR027417">
    <property type="entry name" value="P-loop_NTPase"/>
</dbReference>
<evidence type="ECO:0000256" key="2">
    <source>
        <dbReference type="ARBA" id="ARBA00022448"/>
    </source>
</evidence>
<sequence>MEERYHSTQQHRQWRHWFEDGGNKSIETKVFEEITVRMRETKQSNTSTLIKESNTFTVVIDREGVTEMNSDSQGEVLALMGPSDGGKTTLLNLHSGGVKLNSGTITYNQQPYTKSQKRRRYCVSPPDNTLSPEQKKERAMNVITELGLERCQDTIIGGAFVRVISGGERK</sequence>